<keyword evidence="7 8" id="KW-0413">Isomerase</keyword>
<dbReference type="GO" id="GO:0006007">
    <property type="term" value="P:glucose catabolic process"/>
    <property type="evidence" value="ECO:0007669"/>
    <property type="project" value="InterPro"/>
</dbReference>
<comment type="pathway">
    <text evidence="2 8">Carbohydrate degradation; glycolysis; pyruvate from D-glyceraldehyde 3-phosphate: step 3/5.</text>
</comment>
<evidence type="ECO:0000256" key="9">
    <source>
        <dbReference type="NCBIfam" id="TIGR01307"/>
    </source>
</evidence>
<feature type="binding site" evidence="8 12">
    <location>
        <position position="390"/>
    </location>
    <ligand>
        <name>Mn(2+)</name>
        <dbReference type="ChEBI" id="CHEBI:29035"/>
        <label>1</label>
    </ligand>
</feature>
<feature type="binding site" evidence="8 12">
    <location>
        <position position="60"/>
    </location>
    <ligand>
        <name>Mn(2+)</name>
        <dbReference type="ChEBI" id="CHEBI:29035"/>
        <label>2</label>
    </ligand>
</feature>
<evidence type="ECO:0000313" key="16">
    <source>
        <dbReference type="Proteomes" id="UP000231056"/>
    </source>
</evidence>
<feature type="binding site" evidence="8 12">
    <location>
        <position position="432"/>
    </location>
    <ligand>
        <name>Mn(2+)</name>
        <dbReference type="ChEBI" id="CHEBI:29035"/>
        <label>2</label>
    </ligand>
</feature>
<dbReference type="SUPFAM" id="SSF64158">
    <property type="entry name" value="2,3-Bisphosphoglycerate-independent phosphoglycerate mutase, substrate-binding domain"/>
    <property type="match status" value="1"/>
</dbReference>
<sequence>MHKLALIILDGFGIGKPNNTNAIYIARTPFFDKIWKEYPHTTLQASGLAVGLPKGQIGGSEVGHLTIGAGRVLYQDLVRINLSFKEPGNQKYGIKNKKNFQKFISSSKIKPAHLLGMLSPGGIHSDQKHLFEILKIMHEAGCKEPYLHIISDGRDTFPTSGKKYAKELVDLIEKLHFGKIVGVTGRFYGMDRDHNWDRTDQLFELMTEGKAHKNADNLIAAFEKNYEDELTDELQVSTKILLGYNGIKENEPILFWNFRSDRMKQIITKLGGTLPKSQFFTMTQYDKTYNYPVFFEKQKLSNTLAEVISKNGIKQLKTAETDKIPHVTYFFNGGVEVIFPQELHAFVESTKVTYDKSPKMRAHTIVDTVEKQYAENEDLGFAVINFCNADLVSHFGVFKSSVIAVETVDQELKRMCDFLTEKGFICVITADHGNADEMIDEATGQIRTAHSMNPIPFIIYDPNHISSFHRHPVLDAESILLDQKKENGLSRVAATVLKLMEIEIPSEYDEGLIK</sequence>
<dbReference type="GO" id="GO:0006096">
    <property type="term" value="P:glycolytic process"/>
    <property type="evidence" value="ECO:0007669"/>
    <property type="project" value="UniProtKB-UniRule"/>
</dbReference>
<evidence type="ECO:0000313" key="15">
    <source>
        <dbReference type="EMBL" id="PIQ73629.1"/>
    </source>
</evidence>
<comment type="caution">
    <text evidence="15">The sequence shown here is derived from an EMBL/GenBank/DDBJ whole genome shotgun (WGS) entry which is preliminary data.</text>
</comment>
<feature type="binding site" evidence="8 11">
    <location>
        <begin position="259"/>
        <end position="262"/>
    </location>
    <ligand>
        <name>substrate</name>
    </ligand>
</feature>
<evidence type="ECO:0000256" key="6">
    <source>
        <dbReference type="ARBA" id="ARBA00023211"/>
    </source>
</evidence>
<evidence type="ECO:0000256" key="2">
    <source>
        <dbReference type="ARBA" id="ARBA00004798"/>
    </source>
</evidence>
<protein>
    <recommendedName>
        <fullName evidence="8 9">2,3-bisphosphoglycerate-independent phosphoglycerate mutase</fullName>
        <shortName evidence="8">BPG-independent PGAM</shortName>
        <shortName evidence="8">Phosphoglyceromutase</shortName>
        <shortName evidence="8">iPGM</shortName>
        <ecNumber evidence="8 9">5.4.2.12</ecNumber>
    </recommendedName>
</protein>
<evidence type="ECO:0000259" key="13">
    <source>
        <dbReference type="Pfam" id="PF01676"/>
    </source>
</evidence>
<feature type="binding site" evidence="8 12">
    <location>
        <position position="394"/>
    </location>
    <ligand>
        <name>Mn(2+)</name>
        <dbReference type="ChEBI" id="CHEBI:29035"/>
        <label>1</label>
    </ligand>
</feature>
<dbReference type="UniPathway" id="UPA00109">
    <property type="reaction ID" value="UER00186"/>
</dbReference>
<dbReference type="AlphaFoldDB" id="A0A2M6IUM9"/>
<dbReference type="InterPro" id="IPR011258">
    <property type="entry name" value="BPG-indep_PGM_N"/>
</dbReference>
<feature type="domain" description="BPG-independent PGAM N-terminal" evidence="14">
    <location>
        <begin position="94"/>
        <end position="287"/>
    </location>
</feature>
<evidence type="ECO:0000256" key="12">
    <source>
        <dbReference type="PIRSR" id="PIRSR001492-3"/>
    </source>
</evidence>
<evidence type="ECO:0000256" key="5">
    <source>
        <dbReference type="ARBA" id="ARBA00023152"/>
    </source>
</evidence>
<dbReference type="Proteomes" id="UP000231056">
    <property type="component" value="Unassembled WGS sequence"/>
</dbReference>
<dbReference type="InterPro" id="IPR005995">
    <property type="entry name" value="Pgm_bpd_ind"/>
</dbReference>
<feature type="binding site" evidence="8 11">
    <location>
        <position position="323"/>
    </location>
    <ligand>
        <name>substrate</name>
    </ligand>
</feature>
<dbReference type="EC" id="5.4.2.12" evidence="8 9"/>
<evidence type="ECO:0000256" key="4">
    <source>
        <dbReference type="ARBA" id="ARBA00022723"/>
    </source>
</evidence>
<comment type="catalytic activity">
    <reaction evidence="1 8">
        <text>(2R)-2-phosphoglycerate = (2R)-3-phosphoglycerate</text>
        <dbReference type="Rhea" id="RHEA:15901"/>
        <dbReference type="ChEBI" id="CHEBI:58272"/>
        <dbReference type="ChEBI" id="CHEBI:58289"/>
        <dbReference type="EC" id="5.4.2.12"/>
    </reaction>
</comment>
<keyword evidence="4 8" id="KW-0479">Metal-binding</keyword>
<dbReference type="PIRSF" id="PIRSF001492">
    <property type="entry name" value="IPGAM"/>
    <property type="match status" value="1"/>
</dbReference>
<evidence type="ECO:0000256" key="8">
    <source>
        <dbReference type="HAMAP-Rule" id="MF_01038"/>
    </source>
</evidence>
<dbReference type="Pfam" id="PF06415">
    <property type="entry name" value="iPGM_N"/>
    <property type="match status" value="1"/>
</dbReference>
<feature type="binding site" evidence="8 12">
    <location>
        <position position="450"/>
    </location>
    <ligand>
        <name>Mn(2+)</name>
        <dbReference type="ChEBI" id="CHEBI:29035"/>
        <label>1</label>
    </ligand>
</feature>
<gene>
    <name evidence="8" type="primary">gpmI</name>
    <name evidence="15" type="ORF">COV58_01470</name>
</gene>
<comment type="subunit">
    <text evidence="8">Monomer.</text>
</comment>
<accession>A0A2M6IUM9</accession>
<dbReference type="GO" id="GO:0004619">
    <property type="term" value="F:phosphoglycerate mutase activity"/>
    <property type="evidence" value="ECO:0007669"/>
    <property type="project" value="UniProtKB-UniRule"/>
</dbReference>
<proteinExistence type="inferred from homology"/>
<evidence type="ECO:0000259" key="14">
    <source>
        <dbReference type="Pfam" id="PF06415"/>
    </source>
</evidence>
<feature type="binding site" evidence="8 11">
    <location>
        <position position="124"/>
    </location>
    <ligand>
        <name>substrate</name>
    </ligand>
</feature>
<dbReference type="HAMAP" id="MF_01038">
    <property type="entry name" value="GpmI"/>
    <property type="match status" value="1"/>
</dbReference>
<comment type="cofactor">
    <cofactor evidence="8">
        <name>Mn(2+)</name>
        <dbReference type="ChEBI" id="CHEBI:29035"/>
    </cofactor>
    <text evidence="8">Binds 2 manganese ions per subunit.</text>
</comment>
<evidence type="ECO:0000256" key="1">
    <source>
        <dbReference type="ARBA" id="ARBA00000370"/>
    </source>
</evidence>
<dbReference type="GO" id="GO:0030145">
    <property type="term" value="F:manganese ion binding"/>
    <property type="evidence" value="ECO:0007669"/>
    <property type="project" value="UniProtKB-UniRule"/>
</dbReference>
<dbReference type="GO" id="GO:0005737">
    <property type="term" value="C:cytoplasm"/>
    <property type="evidence" value="ECO:0007669"/>
    <property type="project" value="InterPro"/>
</dbReference>
<evidence type="ECO:0000256" key="11">
    <source>
        <dbReference type="PIRSR" id="PIRSR001492-2"/>
    </source>
</evidence>
<organism evidence="15 16">
    <name type="scientific">Candidatus Roizmanbacteria bacterium CG11_big_fil_rev_8_21_14_0_20_36_8</name>
    <dbReference type="NCBI Taxonomy" id="1974856"/>
    <lineage>
        <taxon>Bacteria</taxon>
        <taxon>Candidatus Roizmaniibacteriota</taxon>
    </lineage>
</organism>
<dbReference type="SUPFAM" id="SSF53649">
    <property type="entry name" value="Alkaline phosphatase-like"/>
    <property type="match status" value="1"/>
</dbReference>
<feature type="binding site" evidence="8 11">
    <location>
        <position position="186"/>
    </location>
    <ligand>
        <name>substrate</name>
    </ligand>
</feature>
<comment type="similarity">
    <text evidence="3 8">Belongs to the BPG-independent phosphoglycerate mutase family.</text>
</comment>
<dbReference type="NCBIfam" id="TIGR01307">
    <property type="entry name" value="pgm_bpd_ind"/>
    <property type="match status" value="1"/>
</dbReference>
<feature type="domain" description="Metalloenzyme" evidence="13">
    <location>
        <begin position="3"/>
        <end position="503"/>
    </location>
</feature>
<feature type="binding site" evidence="8 11">
    <location>
        <position position="192"/>
    </location>
    <ligand>
        <name>substrate</name>
    </ligand>
</feature>
<feature type="active site" description="Phosphoserine intermediate" evidence="8 10">
    <location>
        <position position="60"/>
    </location>
</feature>
<dbReference type="PANTHER" id="PTHR31637">
    <property type="entry name" value="2,3-BISPHOSPHOGLYCERATE-INDEPENDENT PHOSPHOGLYCERATE MUTASE"/>
    <property type="match status" value="1"/>
</dbReference>
<evidence type="ECO:0000256" key="10">
    <source>
        <dbReference type="PIRSR" id="PIRSR001492-1"/>
    </source>
</evidence>
<dbReference type="PANTHER" id="PTHR31637:SF0">
    <property type="entry name" value="2,3-BISPHOSPHOGLYCERATE-INDEPENDENT PHOSPHOGLYCERATE MUTASE"/>
    <property type="match status" value="1"/>
</dbReference>
<dbReference type="InterPro" id="IPR017850">
    <property type="entry name" value="Alkaline_phosphatase_core_sf"/>
</dbReference>
<feature type="binding site" evidence="8 12">
    <location>
        <position position="10"/>
    </location>
    <ligand>
        <name>Mn(2+)</name>
        <dbReference type="ChEBI" id="CHEBI:29035"/>
        <label>2</label>
    </ligand>
</feature>
<dbReference type="InterPro" id="IPR036646">
    <property type="entry name" value="PGAM_B_sf"/>
</dbReference>
<dbReference type="Gene3D" id="3.40.720.10">
    <property type="entry name" value="Alkaline Phosphatase, subunit A"/>
    <property type="match status" value="1"/>
</dbReference>
<reference evidence="15 16" key="1">
    <citation type="submission" date="2017-09" db="EMBL/GenBank/DDBJ databases">
        <title>Depth-based differentiation of microbial function through sediment-hosted aquifers and enrichment of novel symbionts in the deep terrestrial subsurface.</title>
        <authorList>
            <person name="Probst A.J."/>
            <person name="Ladd B."/>
            <person name="Jarett J.K."/>
            <person name="Geller-Mcgrath D.E."/>
            <person name="Sieber C.M."/>
            <person name="Emerson J.B."/>
            <person name="Anantharaman K."/>
            <person name="Thomas B.C."/>
            <person name="Malmstrom R."/>
            <person name="Stieglmeier M."/>
            <person name="Klingl A."/>
            <person name="Woyke T."/>
            <person name="Ryan C.M."/>
            <person name="Banfield J.F."/>
        </authorList>
    </citation>
    <scope>NUCLEOTIDE SEQUENCE [LARGE SCALE GENOMIC DNA]</scope>
    <source>
        <strain evidence="15">CG11_big_fil_rev_8_21_14_0_20_36_8</strain>
    </source>
</reference>
<keyword evidence="6 8" id="KW-0464">Manganese</keyword>
<dbReference type="EMBL" id="PCVM01000034">
    <property type="protein sequence ID" value="PIQ73629.1"/>
    <property type="molecule type" value="Genomic_DNA"/>
</dbReference>
<feature type="binding site" evidence="8 11">
    <location>
        <begin position="154"/>
        <end position="155"/>
    </location>
    <ligand>
        <name>substrate</name>
    </ligand>
</feature>
<dbReference type="InterPro" id="IPR006124">
    <property type="entry name" value="Metalloenzyme"/>
</dbReference>
<name>A0A2M6IUM9_9BACT</name>
<comment type="function">
    <text evidence="8">Catalyzes the interconversion of 2-phosphoglycerate and 3-phosphoglycerate.</text>
</comment>
<keyword evidence="5 8" id="KW-0324">Glycolysis</keyword>
<evidence type="ECO:0000256" key="7">
    <source>
        <dbReference type="ARBA" id="ARBA00023235"/>
    </source>
</evidence>
<feature type="binding site" evidence="8 12">
    <location>
        <position position="431"/>
    </location>
    <ligand>
        <name>Mn(2+)</name>
        <dbReference type="ChEBI" id="CHEBI:29035"/>
        <label>2</label>
    </ligand>
</feature>
<dbReference type="CDD" id="cd16010">
    <property type="entry name" value="iPGM"/>
    <property type="match status" value="1"/>
</dbReference>
<dbReference type="Gene3D" id="3.40.1450.10">
    <property type="entry name" value="BPG-independent phosphoglycerate mutase, domain B"/>
    <property type="match status" value="1"/>
</dbReference>
<dbReference type="Pfam" id="PF01676">
    <property type="entry name" value="Metalloenzyme"/>
    <property type="match status" value="1"/>
</dbReference>
<evidence type="ECO:0000256" key="3">
    <source>
        <dbReference type="ARBA" id="ARBA00008819"/>
    </source>
</evidence>